<evidence type="ECO:0000313" key="2">
    <source>
        <dbReference type="EMBL" id="KAJ8878609.1"/>
    </source>
</evidence>
<dbReference type="Proteomes" id="UP001159363">
    <property type="component" value="Chromosome 6"/>
</dbReference>
<name>A0ABQ9H2S7_9NEOP</name>
<feature type="region of interest" description="Disordered" evidence="1">
    <location>
        <begin position="555"/>
        <end position="613"/>
    </location>
</feature>
<feature type="region of interest" description="Disordered" evidence="1">
    <location>
        <begin position="291"/>
        <end position="324"/>
    </location>
</feature>
<feature type="region of interest" description="Disordered" evidence="1">
    <location>
        <begin position="521"/>
        <end position="543"/>
    </location>
</feature>
<sequence>MHGRGETGHPLENPPISGIVRHDPQMRKSAATPPGIEPGSPYMGTEVGFSGCSRFFHPCSHFTDTVPASYDCHYQPLHATVWDCAIDIGDINLTICVRSNWNTCRGANQGSGELASEPASPEDSQLEVIKSAIPLCQHRQPAGPCSPPDVLPPPKPPSHPITPLPLLFCSGPDGRVHVRVRFETLIGCHDNVHILRAGLSLVSHSPHVTLKNRKGMGQQLLAMPSTRWRKMILQTTNSLALSAFPNDRPAARRHLLRQVRARVSRVELGHRGEQKYAVGWRMRTRAPESLPRRVRKEWTQPSNQQQLHRRSYTQSGAACASKMASPDQQHIGTLVTYLPTSSLAAANQTQDPFLEPRAANQRMSIVCVRRRNILKVEPWQASEKCEVAENGLSCSLRNKTLCRPAAVDEPPLQIMALAVVVLGACRPSGVPTPFPLPPHRQGEGADLKPAGPPRNACFGPLDNGAAKENAAAAGQLRGGSLCDQQQHKCQLLQLVCGPHRLVLPGEGEGVVLIGGRARIEAGPESPSRTARVAVKTTSQPASTPCRRHRLVEKCFSGPRDTPSSSRRAVKAVPSPGAGGRGGIWRDSKPLPAPEWRSSCRQHSPQTHPGVYDAKPRRSSLRITTTLGIRLAAANQFRFPAETLPNFRVWETYRTIPLVGGLSQGCPVSPPPPATAIRRCAYPPRYYYLNYAKSY</sequence>
<reference evidence="2 3" key="1">
    <citation type="submission" date="2023-02" db="EMBL/GenBank/DDBJ databases">
        <title>LHISI_Scaffold_Assembly.</title>
        <authorList>
            <person name="Stuart O.P."/>
            <person name="Cleave R."/>
            <person name="Magrath M.J.L."/>
            <person name="Mikheyev A.S."/>
        </authorList>
    </citation>
    <scope>NUCLEOTIDE SEQUENCE [LARGE SCALE GENOMIC DNA]</scope>
    <source>
        <strain evidence="2">Daus_M_001</strain>
        <tissue evidence="2">Leg muscle</tissue>
    </source>
</reference>
<feature type="region of interest" description="Disordered" evidence="1">
    <location>
        <begin position="1"/>
        <end position="42"/>
    </location>
</feature>
<protein>
    <submittedName>
        <fullName evidence="2">Uncharacterized protein</fullName>
    </submittedName>
</protein>
<proteinExistence type="predicted"/>
<comment type="caution">
    <text evidence="2">The sequence shown here is derived from an EMBL/GenBank/DDBJ whole genome shotgun (WGS) entry which is preliminary data.</text>
</comment>
<evidence type="ECO:0000256" key="1">
    <source>
        <dbReference type="SAM" id="MobiDB-lite"/>
    </source>
</evidence>
<keyword evidence="3" id="KW-1185">Reference proteome</keyword>
<dbReference type="EMBL" id="JARBHB010000007">
    <property type="protein sequence ID" value="KAJ8878609.1"/>
    <property type="molecule type" value="Genomic_DNA"/>
</dbReference>
<organism evidence="2 3">
    <name type="scientific">Dryococelus australis</name>
    <dbReference type="NCBI Taxonomy" id="614101"/>
    <lineage>
        <taxon>Eukaryota</taxon>
        <taxon>Metazoa</taxon>
        <taxon>Ecdysozoa</taxon>
        <taxon>Arthropoda</taxon>
        <taxon>Hexapoda</taxon>
        <taxon>Insecta</taxon>
        <taxon>Pterygota</taxon>
        <taxon>Neoptera</taxon>
        <taxon>Polyneoptera</taxon>
        <taxon>Phasmatodea</taxon>
        <taxon>Verophasmatodea</taxon>
        <taxon>Anareolatae</taxon>
        <taxon>Phasmatidae</taxon>
        <taxon>Eurycanthinae</taxon>
        <taxon>Dryococelus</taxon>
    </lineage>
</organism>
<feature type="compositionally biased region" description="Polar residues" evidence="1">
    <location>
        <begin position="299"/>
        <end position="316"/>
    </location>
</feature>
<evidence type="ECO:0000313" key="3">
    <source>
        <dbReference type="Proteomes" id="UP001159363"/>
    </source>
</evidence>
<gene>
    <name evidence="2" type="ORF">PR048_019190</name>
</gene>
<accession>A0ABQ9H2S7</accession>